<evidence type="ECO:0000313" key="2">
    <source>
        <dbReference type="EMBL" id="ETN47177.1"/>
    </source>
</evidence>
<feature type="compositionally biased region" description="Basic residues" evidence="1">
    <location>
        <begin position="59"/>
        <end position="73"/>
    </location>
</feature>
<organism evidence="2 3">
    <name type="scientific">Cyphellophora europaea (strain CBS 101466)</name>
    <name type="common">Phialophora europaea</name>
    <dbReference type="NCBI Taxonomy" id="1220924"/>
    <lineage>
        <taxon>Eukaryota</taxon>
        <taxon>Fungi</taxon>
        <taxon>Dikarya</taxon>
        <taxon>Ascomycota</taxon>
        <taxon>Pezizomycotina</taxon>
        <taxon>Eurotiomycetes</taxon>
        <taxon>Chaetothyriomycetidae</taxon>
        <taxon>Chaetothyriales</taxon>
        <taxon>Cyphellophoraceae</taxon>
        <taxon>Cyphellophora</taxon>
    </lineage>
</organism>
<name>W2SEQ3_CYPE1</name>
<feature type="region of interest" description="Disordered" evidence="1">
    <location>
        <begin position="1"/>
        <end position="79"/>
    </location>
</feature>
<protein>
    <submittedName>
        <fullName evidence="2">Uncharacterized protein</fullName>
    </submittedName>
</protein>
<dbReference type="RefSeq" id="XP_008711889.1">
    <property type="nucleotide sequence ID" value="XM_008713667.1"/>
</dbReference>
<accession>W2SEQ3</accession>
<evidence type="ECO:0000256" key="1">
    <source>
        <dbReference type="SAM" id="MobiDB-lite"/>
    </source>
</evidence>
<dbReference type="GeneID" id="19968707"/>
<evidence type="ECO:0000313" key="3">
    <source>
        <dbReference type="Proteomes" id="UP000030752"/>
    </source>
</evidence>
<dbReference type="InParanoid" id="W2SEQ3"/>
<feature type="compositionally biased region" description="Polar residues" evidence="1">
    <location>
        <begin position="14"/>
        <end position="24"/>
    </location>
</feature>
<dbReference type="Proteomes" id="UP000030752">
    <property type="component" value="Unassembled WGS sequence"/>
</dbReference>
<sequence length="132" mass="12260">MGNCFSRSVRGHNTDTQFTTAPKYSTSTSTTSSSYPGIHTRDPLPAAVLYGEKEQATLRKGKNKGRKHGRGRRGVGGGGYTYAGGGYYGGGAVGGSCGDGGGGGGGGGGCGGGGGGGGGGGCGGGGGGGGGC</sequence>
<dbReference type="AlphaFoldDB" id="W2SEQ3"/>
<feature type="compositionally biased region" description="Low complexity" evidence="1">
    <location>
        <begin position="25"/>
        <end position="34"/>
    </location>
</feature>
<dbReference type="EMBL" id="KB822711">
    <property type="protein sequence ID" value="ETN47177.1"/>
    <property type="molecule type" value="Genomic_DNA"/>
</dbReference>
<dbReference type="HOGENOM" id="CLU_1917001_0_0_1"/>
<proteinExistence type="predicted"/>
<gene>
    <name evidence="2" type="ORF">HMPREF1541_01368</name>
</gene>
<dbReference type="VEuPathDB" id="FungiDB:HMPREF1541_01368"/>
<keyword evidence="3" id="KW-1185">Reference proteome</keyword>
<reference evidence="2 3" key="1">
    <citation type="submission" date="2013-03" db="EMBL/GenBank/DDBJ databases">
        <title>The Genome Sequence of Phialophora europaea CBS 101466.</title>
        <authorList>
            <consortium name="The Broad Institute Genomics Platform"/>
            <person name="Cuomo C."/>
            <person name="de Hoog S."/>
            <person name="Gorbushina A."/>
            <person name="Walker B."/>
            <person name="Young S.K."/>
            <person name="Zeng Q."/>
            <person name="Gargeya S."/>
            <person name="Fitzgerald M."/>
            <person name="Haas B."/>
            <person name="Abouelleil A."/>
            <person name="Allen A.W."/>
            <person name="Alvarado L."/>
            <person name="Arachchi H.M."/>
            <person name="Berlin A.M."/>
            <person name="Chapman S.B."/>
            <person name="Gainer-Dewar J."/>
            <person name="Goldberg J."/>
            <person name="Griggs A."/>
            <person name="Gujja S."/>
            <person name="Hansen M."/>
            <person name="Howarth C."/>
            <person name="Imamovic A."/>
            <person name="Ireland A."/>
            <person name="Larimer J."/>
            <person name="McCowan C."/>
            <person name="Murphy C."/>
            <person name="Pearson M."/>
            <person name="Poon T.W."/>
            <person name="Priest M."/>
            <person name="Roberts A."/>
            <person name="Saif S."/>
            <person name="Shea T."/>
            <person name="Sisk P."/>
            <person name="Sykes S."/>
            <person name="Wortman J."/>
            <person name="Nusbaum C."/>
            <person name="Birren B."/>
        </authorList>
    </citation>
    <scope>NUCLEOTIDE SEQUENCE [LARGE SCALE GENOMIC DNA]</scope>
    <source>
        <strain evidence="2 3">CBS 101466</strain>
    </source>
</reference>